<dbReference type="PANTHER" id="PTHR11748:SF103">
    <property type="entry name" value="GLYCOLATE OXIDASE SUBUNIT GLCE"/>
    <property type="match status" value="1"/>
</dbReference>
<keyword evidence="5" id="KW-1185">Reference proteome</keyword>
<keyword evidence="2" id="KW-0274">FAD</keyword>
<keyword evidence="4" id="KW-0560">Oxidoreductase</keyword>
<dbReference type="InterPro" id="IPR006094">
    <property type="entry name" value="Oxid_FAD_bind_N"/>
</dbReference>
<protein>
    <submittedName>
        <fullName evidence="4">Glycolate oxidase subunit GlcE</fullName>
        <ecNumber evidence="4">1.1.99.14</ecNumber>
    </submittedName>
</protein>
<evidence type="ECO:0000256" key="1">
    <source>
        <dbReference type="ARBA" id="ARBA00022630"/>
    </source>
</evidence>
<dbReference type="InterPro" id="IPR016169">
    <property type="entry name" value="FAD-bd_PCMH_sub2"/>
</dbReference>
<evidence type="ECO:0000256" key="2">
    <source>
        <dbReference type="ARBA" id="ARBA00022827"/>
    </source>
</evidence>
<dbReference type="EMBL" id="JANUHC010000002">
    <property type="protein sequence ID" value="MCS0628790.1"/>
    <property type="molecule type" value="Genomic_DNA"/>
</dbReference>
<feature type="domain" description="FAD-binding PCMH-type" evidence="3">
    <location>
        <begin position="1"/>
        <end position="170"/>
    </location>
</feature>
<name>A0ABT2BUI3_9BURK</name>
<dbReference type="Gene3D" id="3.30.465.10">
    <property type="match status" value="1"/>
</dbReference>
<sequence length="356" mass="37884">MDTTLQDFADRIGHATGSRTPLCIRGGGSKDWYGQDVQGTVLDTTAYRGITDYEPTELVITARCGTPLAEIEAHLAEHGQMLAFEPPHFGPGATIGGTVAAGLSGPRRQAAGAVRDFVLGAVLVDGKGETLHFGGKVMKNVAGYDVSRLLAGSLGVFGLIAEVSLKVLPQPVAECTVQLHMNDDEALRRLNEWGGQPLPVSASSWHDGVLTVRLSGARSAVDAARKRIGGELLDDADGWWRALREHDTAFFKDAGSLWRLSLPTVAPPLAPPLALQGTQLIEWGGAQRWLRSDADAATVRAAASKAGGHATLFRGGNGRVGVFQPLAPAVLAIHRQLKNVFDPAGVFNRGRMYKEF</sequence>
<dbReference type="NCBIfam" id="NF008439">
    <property type="entry name" value="PRK11282.1"/>
    <property type="match status" value="1"/>
</dbReference>
<reference evidence="4" key="1">
    <citation type="submission" date="2022-08" db="EMBL/GenBank/DDBJ databases">
        <title>Reclassification of Massilia species as members of the genera Telluria, Duganella, Pseudoduganella, Mokoshia gen. nov. and Zemynaea gen. nov. using orthogonal and non-orthogonal genome-based approaches.</title>
        <authorList>
            <person name="Bowman J.P."/>
        </authorList>
    </citation>
    <scope>NUCLEOTIDE SEQUENCE</scope>
    <source>
        <strain evidence="4">LMG 11547</strain>
    </source>
</reference>
<dbReference type="RefSeq" id="WP_259448010.1">
    <property type="nucleotide sequence ID" value="NZ_CP119520.1"/>
</dbReference>
<dbReference type="EC" id="1.1.99.14" evidence="4"/>
<dbReference type="Proteomes" id="UP001165263">
    <property type="component" value="Unassembled WGS sequence"/>
</dbReference>
<proteinExistence type="predicted"/>
<dbReference type="PANTHER" id="PTHR11748">
    <property type="entry name" value="D-LACTATE DEHYDROGENASE"/>
    <property type="match status" value="1"/>
</dbReference>
<dbReference type="InterPro" id="IPR016164">
    <property type="entry name" value="FAD-linked_Oxase-like_C"/>
</dbReference>
<organism evidence="4 5">
    <name type="scientific">Telluria mixta</name>
    <dbReference type="NCBI Taxonomy" id="34071"/>
    <lineage>
        <taxon>Bacteria</taxon>
        <taxon>Pseudomonadati</taxon>
        <taxon>Pseudomonadota</taxon>
        <taxon>Betaproteobacteria</taxon>
        <taxon>Burkholderiales</taxon>
        <taxon>Oxalobacteraceae</taxon>
        <taxon>Telluria group</taxon>
        <taxon>Telluria</taxon>
    </lineage>
</organism>
<evidence type="ECO:0000313" key="4">
    <source>
        <dbReference type="EMBL" id="MCS0628790.1"/>
    </source>
</evidence>
<dbReference type="PROSITE" id="PS51387">
    <property type="entry name" value="FAD_PCMH"/>
    <property type="match status" value="1"/>
</dbReference>
<dbReference type="SUPFAM" id="SSF55103">
    <property type="entry name" value="FAD-linked oxidases, C-terminal domain"/>
    <property type="match status" value="1"/>
</dbReference>
<dbReference type="Pfam" id="PF01565">
    <property type="entry name" value="FAD_binding_4"/>
    <property type="match status" value="1"/>
</dbReference>
<keyword evidence="1" id="KW-0285">Flavoprotein</keyword>
<evidence type="ECO:0000259" key="3">
    <source>
        <dbReference type="PROSITE" id="PS51387"/>
    </source>
</evidence>
<dbReference type="InterPro" id="IPR036318">
    <property type="entry name" value="FAD-bd_PCMH-like_sf"/>
</dbReference>
<gene>
    <name evidence="4" type="primary">glcE</name>
    <name evidence="4" type="ORF">NX786_05545</name>
</gene>
<dbReference type="InterPro" id="IPR016166">
    <property type="entry name" value="FAD-bd_PCMH"/>
</dbReference>
<accession>A0ABT2BUI3</accession>
<evidence type="ECO:0000313" key="5">
    <source>
        <dbReference type="Proteomes" id="UP001165263"/>
    </source>
</evidence>
<dbReference type="SUPFAM" id="SSF56176">
    <property type="entry name" value="FAD-binding/transporter-associated domain-like"/>
    <property type="match status" value="1"/>
</dbReference>
<comment type="caution">
    <text evidence="4">The sequence shown here is derived from an EMBL/GenBank/DDBJ whole genome shotgun (WGS) entry which is preliminary data.</text>
</comment>
<dbReference type="GO" id="GO:0019154">
    <property type="term" value="F:glycolate dehydrogenase activity"/>
    <property type="evidence" value="ECO:0007669"/>
    <property type="project" value="UniProtKB-EC"/>
</dbReference>